<accession>A0A4D9D7Q4</accession>
<comment type="caution">
    <text evidence="2">The sequence shown here is derived from an EMBL/GenBank/DDBJ whole genome shotgun (WGS) entry which is preliminary data.</text>
</comment>
<sequence length="339" mass="37984">MASSMSSRSAIAVPPTSYISIRRSSLLLITLGSFALGTLIANMTSRSWRRVQRYIDSRRSNGGRRPVIVCFGDSITQGGHSPEHVGWVGRLEDFYCRKADVLNRGFSGYNTDWLSRMLVDLFSRMFRRRPPVLVTIWLGANDATVESSRQHVPLWKYKENLEKMVRFFKGLGRRDRQVAILLVTPPPLHEGKWLALLRSSCPTSLLDRSFARTASYALAAREVGQAMKVPVVDIHASFGVQIEEAVGGEGMSQDETYASFLSDGLHLNEKGNRRAFEAVRDSIKHHFPWLDPINLETQAPGWESLRSLYLDEAEGRGEKGEGGTVPLYSSKSSVIFNAY</sequence>
<dbReference type="SUPFAM" id="SSF52266">
    <property type="entry name" value="SGNH hydrolase"/>
    <property type="match status" value="1"/>
</dbReference>
<evidence type="ECO:0000313" key="3">
    <source>
        <dbReference type="Proteomes" id="UP000355283"/>
    </source>
</evidence>
<dbReference type="Proteomes" id="UP000355283">
    <property type="component" value="Unassembled WGS sequence"/>
</dbReference>
<keyword evidence="3" id="KW-1185">Reference proteome</keyword>
<dbReference type="EMBL" id="SDOX01000011">
    <property type="protein sequence ID" value="TFJ85505.1"/>
    <property type="molecule type" value="Genomic_DNA"/>
</dbReference>
<dbReference type="CDD" id="cd01838">
    <property type="entry name" value="Isoamyl_acetate_hydrolase_like"/>
    <property type="match status" value="1"/>
</dbReference>
<gene>
    <name evidence="2" type="ORF">NSK_003015</name>
</gene>
<dbReference type="PANTHER" id="PTHR14209:SF19">
    <property type="entry name" value="ISOAMYL ACETATE-HYDROLYZING ESTERASE 1 HOMOLOG"/>
    <property type="match status" value="1"/>
</dbReference>
<feature type="domain" description="SGNH hydrolase-type esterase" evidence="1">
    <location>
        <begin position="70"/>
        <end position="274"/>
    </location>
</feature>
<protein>
    <recommendedName>
        <fullName evidence="1">SGNH hydrolase-type esterase domain-containing protein</fullName>
    </recommendedName>
</protein>
<dbReference type="Pfam" id="PF13472">
    <property type="entry name" value="Lipase_GDSL_2"/>
    <property type="match status" value="1"/>
</dbReference>
<dbReference type="Gene3D" id="3.40.50.1110">
    <property type="entry name" value="SGNH hydrolase"/>
    <property type="match status" value="1"/>
</dbReference>
<dbReference type="OrthoDB" id="671439at2759"/>
<reference evidence="2 3" key="1">
    <citation type="submission" date="2019-01" db="EMBL/GenBank/DDBJ databases">
        <title>Nuclear Genome Assembly of the Microalgal Biofuel strain Nannochloropsis salina CCMP1776.</title>
        <authorList>
            <person name="Hovde B."/>
        </authorList>
    </citation>
    <scope>NUCLEOTIDE SEQUENCE [LARGE SCALE GENOMIC DNA]</scope>
    <source>
        <strain evidence="2 3">CCMP1776</strain>
    </source>
</reference>
<dbReference type="InterPro" id="IPR045136">
    <property type="entry name" value="Iah1-like"/>
</dbReference>
<organism evidence="2 3">
    <name type="scientific">Nannochloropsis salina CCMP1776</name>
    <dbReference type="NCBI Taxonomy" id="1027361"/>
    <lineage>
        <taxon>Eukaryota</taxon>
        <taxon>Sar</taxon>
        <taxon>Stramenopiles</taxon>
        <taxon>Ochrophyta</taxon>
        <taxon>Eustigmatophyceae</taxon>
        <taxon>Eustigmatales</taxon>
        <taxon>Monodopsidaceae</taxon>
        <taxon>Microchloropsis</taxon>
        <taxon>Microchloropsis salina</taxon>
    </lineage>
</organism>
<evidence type="ECO:0000259" key="1">
    <source>
        <dbReference type="Pfam" id="PF13472"/>
    </source>
</evidence>
<evidence type="ECO:0000313" key="2">
    <source>
        <dbReference type="EMBL" id="TFJ85505.1"/>
    </source>
</evidence>
<dbReference type="InterPro" id="IPR036514">
    <property type="entry name" value="SGNH_hydro_sf"/>
</dbReference>
<dbReference type="AlphaFoldDB" id="A0A4D9D7Q4"/>
<name>A0A4D9D7Q4_9STRA</name>
<proteinExistence type="predicted"/>
<dbReference type="InterPro" id="IPR013830">
    <property type="entry name" value="SGNH_hydro"/>
</dbReference>
<dbReference type="PANTHER" id="PTHR14209">
    <property type="entry name" value="ISOAMYL ACETATE-HYDROLYZING ESTERASE 1"/>
    <property type="match status" value="1"/>
</dbReference>